<comment type="caution">
    <text evidence="10">The sequence shown here is derived from an EMBL/GenBank/DDBJ whole genome shotgun (WGS) entry which is preliminary data.</text>
</comment>
<feature type="domain" description="MacB-like periplasmic core" evidence="9">
    <location>
        <begin position="491"/>
        <end position="635"/>
    </location>
</feature>
<evidence type="ECO:0000256" key="6">
    <source>
        <dbReference type="ARBA" id="ARBA00038076"/>
    </source>
</evidence>
<feature type="transmembrane region" description="Helical" evidence="7">
    <location>
        <begin position="743"/>
        <end position="769"/>
    </location>
</feature>
<feature type="transmembrane region" description="Helical" evidence="7">
    <location>
        <begin position="21"/>
        <end position="43"/>
    </location>
</feature>
<dbReference type="Proteomes" id="UP000702544">
    <property type="component" value="Unassembled WGS sequence"/>
</dbReference>
<evidence type="ECO:0000259" key="8">
    <source>
        <dbReference type="Pfam" id="PF02687"/>
    </source>
</evidence>
<dbReference type="InterPro" id="IPR050250">
    <property type="entry name" value="Macrolide_Exporter_MacB"/>
</dbReference>
<organism evidence="10 11">
    <name type="scientific">Candidatus Kutchimonas denitrificans</name>
    <dbReference type="NCBI Taxonomy" id="3056748"/>
    <lineage>
        <taxon>Bacteria</taxon>
        <taxon>Pseudomonadati</taxon>
        <taxon>Gemmatimonadota</taxon>
        <taxon>Gemmatimonadia</taxon>
        <taxon>Candidatus Palauibacterales</taxon>
        <taxon>Candidatus Palauibacteraceae</taxon>
        <taxon>Candidatus Kutchimonas</taxon>
    </lineage>
</organism>
<evidence type="ECO:0000313" key="10">
    <source>
        <dbReference type="EMBL" id="NIR73563.1"/>
    </source>
</evidence>
<accession>A0AAE5CAP3</accession>
<keyword evidence="4 7" id="KW-1133">Transmembrane helix</keyword>
<protein>
    <submittedName>
        <fullName evidence="10">ABC transporter permease</fullName>
    </submittedName>
</protein>
<evidence type="ECO:0000313" key="11">
    <source>
        <dbReference type="Proteomes" id="UP000702544"/>
    </source>
</evidence>
<dbReference type="PANTHER" id="PTHR30572:SF4">
    <property type="entry name" value="ABC TRANSPORTER PERMEASE YTRF"/>
    <property type="match status" value="1"/>
</dbReference>
<dbReference type="GO" id="GO:0022857">
    <property type="term" value="F:transmembrane transporter activity"/>
    <property type="evidence" value="ECO:0007669"/>
    <property type="project" value="TreeGrafter"/>
</dbReference>
<feature type="transmembrane region" description="Helical" evidence="7">
    <location>
        <begin position="426"/>
        <end position="450"/>
    </location>
</feature>
<dbReference type="Pfam" id="PF02687">
    <property type="entry name" value="FtsX"/>
    <property type="match status" value="2"/>
</dbReference>
<dbReference type="GO" id="GO:0005886">
    <property type="term" value="C:plasma membrane"/>
    <property type="evidence" value="ECO:0007669"/>
    <property type="project" value="UniProtKB-SubCell"/>
</dbReference>
<dbReference type="PANTHER" id="PTHR30572">
    <property type="entry name" value="MEMBRANE COMPONENT OF TRANSPORTER-RELATED"/>
    <property type="match status" value="1"/>
</dbReference>
<feature type="domain" description="MacB-like periplasmic core" evidence="9">
    <location>
        <begin position="22"/>
        <end position="251"/>
    </location>
</feature>
<keyword evidence="3 7" id="KW-0812">Transmembrane</keyword>
<dbReference type="NCBIfam" id="TIGR03434">
    <property type="entry name" value="ADOP"/>
    <property type="match status" value="1"/>
</dbReference>
<evidence type="ECO:0000256" key="3">
    <source>
        <dbReference type="ARBA" id="ARBA00022692"/>
    </source>
</evidence>
<dbReference type="EMBL" id="JAACAK010000002">
    <property type="protein sequence ID" value="NIR73563.1"/>
    <property type="molecule type" value="Genomic_DNA"/>
</dbReference>
<feature type="transmembrane region" description="Helical" evidence="7">
    <location>
        <begin position="344"/>
        <end position="369"/>
    </location>
</feature>
<sequence length="811" mass="87078">MKSLFRDFRFGVRTLLRTPGFTALAVLILGIGIGANTTIFTLVNSLFLQPPPAVAEPDRLVRLNRTTEYSRSGSFSYPDYTYYRDNSSTLSGLAAYDGGVLLMAETSSGKSQAEAWLVSGNYFDVLGVVPERGRTFRPDEDRTPTTHPVTVLSHGFWQRQLGGDPSVVGREIELNDHPFTVVGVAPAGFRGVSPIESPPDLWVPIMMQPVVMPASGDMLHRVEGSINVWLQGLGRLRPGVELEGARAEMNTLATQLQREFPEWTEGAGVGLTGHYGYRPRVRDQIVGLSRLLMVAVGLVLLIACANVAILLLARASARREELGVRLALGAGRGRVIGQLLSEGLLLAVAGGVLGLTLSAWLSGLAAALLPVELSVSPSPDLAVLGFTLGISLLTTGLFGLAPAWLVTRWQIRDALSGSRRTSDRSLMRNGLVVAQLALAIILVSGAGLFLRSFVAAHSLDLGFRTENRLVASVNLRNQGYSEEEGIAFLRRGLERLSGLPGVRSATTSRMVPFRGVWTGSFEAEGVEPPAGENYFDTGFNAVGPDYFTTMGIPLLAGRGFEERDAAGAPLVAVVNEVLARRVWPGEDPVGKVVGQGAELRATVIGLARDATYYEPGEETQPQMYLSVLQDYQPRINFLVHTLGEPSRFAGPVERELRSLDPNLVVSRIRTLDDVYGEEVASYRVLAILVSLFGAVALVLAAAGLFAVLSYVVVRRTRELGIRVALGAQQGQVVGMVLSRGLKLASIGIAIGLAGAWLGARLVAGFVFGIEPRDPVTFIVVPLVLLMVVGLASYLPARRAASVDPMEALRIE</sequence>
<gene>
    <name evidence="10" type="ORF">GWO12_00380</name>
</gene>
<feature type="domain" description="ABC3 transporter permease C-terminal" evidence="8">
    <location>
        <begin position="294"/>
        <end position="406"/>
    </location>
</feature>
<feature type="transmembrane region" description="Helical" evidence="7">
    <location>
        <begin position="291"/>
        <end position="313"/>
    </location>
</feature>
<feature type="transmembrane region" description="Helical" evidence="7">
    <location>
        <begin position="684"/>
        <end position="713"/>
    </location>
</feature>
<evidence type="ECO:0000256" key="4">
    <source>
        <dbReference type="ARBA" id="ARBA00022989"/>
    </source>
</evidence>
<feature type="domain" description="ABC3 transporter permease C-terminal" evidence="8">
    <location>
        <begin position="691"/>
        <end position="804"/>
    </location>
</feature>
<reference evidence="10 11" key="1">
    <citation type="submission" date="2020-01" db="EMBL/GenBank/DDBJ databases">
        <title>Genomes assembled from Gulf of Kutch pelagic sediment metagenomes.</title>
        <authorList>
            <person name="Chandrashekar M."/>
            <person name="Mahajan M.S."/>
            <person name="Dave K.J."/>
            <person name="Vatsa P."/>
            <person name="Nathani N.M."/>
        </authorList>
    </citation>
    <scope>NUCLEOTIDE SEQUENCE [LARGE SCALE GENOMIC DNA]</scope>
    <source>
        <strain evidence="10">KS3-K002</strain>
    </source>
</reference>
<evidence type="ECO:0000256" key="1">
    <source>
        <dbReference type="ARBA" id="ARBA00004651"/>
    </source>
</evidence>
<dbReference type="Pfam" id="PF12704">
    <property type="entry name" value="MacB_PCD"/>
    <property type="match status" value="2"/>
</dbReference>
<comment type="subcellular location">
    <subcellularLocation>
        <location evidence="1">Cell membrane</location>
        <topology evidence="1">Multi-pass membrane protein</topology>
    </subcellularLocation>
</comment>
<evidence type="ECO:0000259" key="9">
    <source>
        <dbReference type="Pfam" id="PF12704"/>
    </source>
</evidence>
<evidence type="ECO:0000256" key="2">
    <source>
        <dbReference type="ARBA" id="ARBA00022475"/>
    </source>
</evidence>
<feature type="transmembrane region" description="Helical" evidence="7">
    <location>
        <begin position="381"/>
        <end position="405"/>
    </location>
</feature>
<dbReference type="InterPro" id="IPR003838">
    <property type="entry name" value="ABC3_permease_C"/>
</dbReference>
<feature type="transmembrane region" description="Helical" evidence="7">
    <location>
        <begin position="775"/>
        <end position="796"/>
    </location>
</feature>
<keyword evidence="2" id="KW-1003">Cell membrane</keyword>
<dbReference type="InterPro" id="IPR025857">
    <property type="entry name" value="MacB_PCD"/>
</dbReference>
<proteinExistence type="inferred from homology"/>
<evidence type="ECO:0000256" key="7">
    <source>
        <dbReference type="SAM" id="Phobius"/>
    </source>
</evidence>
<keyword evidence="5 7" id="KW-0472">Membrane</keyword>
<evidence type="ECO:0000256" key="5">
    <source>
        <dbReference type="ARBA" id="ARBA00023136"/>
    </source>
</evidence>
<dbReference type="AlphaFoldDB" id="A0AAE5CAP3"/>
<comment type="similarity">
    <text evidence="6">Belongs to the ABC-4 integral membrane protein family.</text>
</comment>
<dbReference type="InterPro" id="IPR017800">
    <property type="entry name" value="ADOP"/>
</dbReference>
<name>A0AAE5CAP3_9BACT</name>